<name>T1BZB7_9ZZZZ</name>
<proteinExistence type="predicted"/>
<sequence length="122" mass="13422">AVGAWVIDAACRQIRAWLDAGLPMLRVAVNISASHLRHLQFVEDLRTTLQQHRCPPEALMIELTESAILHIGERSRHTLAALHELGIGVAVDDFGTGYSSLAYLKLPAIRTIKIDQSFVNGL</sequence>
<dbReference type="PROSITE" id="PS50883">
    <property type="entry name" value="EAL"/>
    <property type="match status" value="1"/>
</dbReference>
<evidence type="ECO:0000259" key="1">
    <source>
        <dbReference type="PROSITE" id="PS50883"/>
    </source>
</evidence>
<dbReference type="GO" id="GO:0071111">
    <property type="term" value="F:cyclic-guanylate-specific phosphodiesterase activity"/>
    <property type="evidence" value="ECO:0007669"/>
    <property type="project" value="InterPro"/>
</dbReference>
<dbReference type="PANTHER" id="PTHR33121">
    <property type="entry name" value="CYCLIC DI-GMP PHOSPHODIESTERASE PDEF"/>
    <property type="match status" value="1"/>
</dbReference>
<protein>
    <submittedName>
        <fullName evidence="2">Diguanylate phosphodiesterase, predicted domain protein</fullName>
    </submittedName>
</protein>
<dbReference type="CDD" id="cd01948">
    <property type="entry name" value="EAL"/>
    <property type="match status" value="1"/>
</dbReference>
<organism evidence="2">
    <name type="scientific">mine drainage metagenome</name>
    <dbReference type="NCBI Taxonomy" id="410659"/>
    <lineage>
        <taxon>unclassified sequences</taxon>
        <taxon>metagenomes</taxon>
        <taxon>ecological metagenomes</taxon>
    </lineage>
</organism>
<dbReference type="PANTHER" id="PTHR33121:SF70">
    <property type="entry name" value="SIGNALING PROTEIN YKOW"/>
    <property type="match status" value="1"/>
</dbReference>
<feature type="non-terminal residue" evidence="2">
    <location>
        <position position="1"/>
    </location>
</feature>
<dbReference type="AlphaFoldDB" id="T1BZB7"/>
<dbReference type="InterPro" id="IPR001633">
    <property type="entry name" value="EAL_dom"/>
</dbReference>
<dbReference type="SMART" id="SM00052">
    <property type="entry name" value="EAL"/>
    <property type="match status" value="1"/>
</dbReference>
<reference evidence="2" key="1">
    <citation type="submission" date="2013-08" db="EMBL/GenBank/DDBJ databases">
        <authorList>
            <person name="Mendez C."/>
            <person name="Richter M."/>
            <person name="Ferrer M."/>
            <person name="Sanchez J."/>
        </authorList>
    </citation>
    <scope>NUCLEOTIDE SEQUENCE</scope>
</reference>
<dbReference type="EMBL" id="AUZX01007470">
    <property type="protein sequence ID" value="EQD59305.1"/>
    <property type="molecule type" value="Genomic_DNA"/>
</dbReference>
<dbReference type="InterPro" id="IPR050706">
    <property type="entry name" value="Cyclic-di-GMP_PDE-like"/>
</dbReference>
<gene>
    <name evidence="2" type="ORF">B1A_10492</name>
</gene>
<dbReference type="SUPFAM" id="SSF141868">
    <property type="entry name" value="EAL domain-like"/>
    <property type="match status" value="1"/>
</dbReference>
<comment type="caution">
    <text evidence="2">The sequence shown here is derived from an EMBL/GenBank/DDBJ whole genome shotgun (WGS) entry which is preliminary data.</text>
</comment>
<dbReference type="InterPro" id="IPR035919">
    <property type="entry name" value="EAL_sf"/>
</dbReference>
<dbReference type="Gene3D" id="3.20.20.450">
    <property type="entry name" value="EAL domain"/>
    <property type="match status" value="1"/>
</dbReference>
<feature type="non-terminal residue" evidence="2">
    <location>
        <position position="122"/>
    </location>
</feature>
<feature type="domain" description="EAL" evidence="1">
    <location>
        <begin position="1"/>
        <end position="122"/>
    </location>
</feature>
<reference evidence="2" key="2">
    <citation type="journal article" date="2014" name="ISME J.">
        <title>Microbial stratification in low pH oxic and suboxic macroscopic growths along an acid mine drainage.</title>
        <authorList>
            <person name="Mendez-Garcia C."/>
            <person name="Mesa V."/>
            <person name="Sprenger R.R."/>
            <person name="Richter M."/>
            <person name="Diez M.S."/>
            <person name="Solano J."/>
            <person name="Bargiela R."/>
            <person name="Golyshina O.V."/>
            <person name="Manteca A."/>
            <person name="Ramos J.L."/>
            <person name="Gallego J.R."/>
            <person name="Llorente I."/>
            <person name="Martins Dos Santos V.A."/>
            <person name="Jensen O.N."/>
            <person name="Pelaez A.I."/>
            <person name="Sanchez J."/>
            <person name="Ferrer M."/>
        </authorList>
    </citation>
    <scope>NUCLEOTIDE SEQUENCE</scope>
</reference>
<accession>T1BZB7</accession>
<dbReference type="Pfam" id="PF00563">
    <property type="entry name" value="EAL"/>
    <property type="match status" value="1"/>
</dbReference>
<evidence type="ECO:0000313" key="2">
    <source>
        <dbReference type="EMBL" id="EQD59305.1"/>
    </source>
</evidence>